<keyword evidence="3" id="KW-1185">Reference proteome</keyword>
<keyword evidence="1" id="KW-1133">Transmembrane helix</keyword>
<evidence type="ECO:0000313" key="2">
    <source>
        <dbReference type="EMBL" id="KAK7032680.1"/>
    </source>
</evidence>
<comment type="caution">
    <text evidence="2">The sequence shown here is derived from an EMBL/GenBank/DDBJ whole genome shotgun (WGS) entry which is preliminary data.</text>
</comment>
<keyword evidence="1" id="KW-0472">Membrane</keyword>
<evidence type="ECO:0000313" key="3">
    <source>
        <dbReference type="Proteomes" id="UP001362999"/>
    </source>
</evidence>
<keyword evidence="1" id="KW-0812">Transmembrane</keyword>
<sequence length="84" mass="9536">MVPRPDAAGGRFFFFFFALSIPRPIAAFPSVYFSFDTWRSAREYIQPPTLPVGTQPAKSFPTSNILICIRGFYCSFFVLSRLNS</sequence>
<dbReference type="Proteomes" id="UP001362999">
    <property type="component" value="Unassembled WGS sequence"/>
</dbReference>
<protein>
    <recommendedName>
        <fullName evidence="4">Secreted protein</fullName>
    </recommendedName>
</protein>
<dbReference type="AlphaFoldDB" id="A0AAW0C063"/>
<evidence type="ECO:0000256" key="1">
    <source>
        <dbReference type="SAM" id="Phobius"/>
    </source>
</evidence>
<dbReference type="EMBL" id="JAWWNJ010000023">
    <property type="protein sequence ID" value="KAK7032680.1"/>
    <property type="molecule type" value="Genomic_DNA"/>
</dbReference>
<organism evidence="2 3">
    <name type="scientific">Favolaschia claudopus</name>
    <dbReference type="NCBI Taxonomy" id="2862362"/>
    <lineage>
        <taxon>Eukaryota</taxon>
        <taxon>Fungi</taxon>
        <taxon>Dikarya</taxon>
        <taxon>Basidiomycota</taxon>
        <taxon>Agaricomycotina</taxon>
        <taxon>Agaricomycetes</taxon>
        <taxon>Agaricomycetidae</taxon>
        <taxon>Agaricales</taxon>
        <taxon>Marasmiineae</taxon>
        <taxon>Mycenaceae</taxon>
        <taxon>Favolaschia</taxon>
    </lineage>
</organism>
<reference evidence="2 3" key="1">
    <citation type="journal article" date="2024" name="J Genomics">
        <title>Draft genome sequencing and assembly of Favolaschia claudopus CIRM-BRFM 2984 isolated from oak limbs.</title>
        <authorList>
            <person name="Navarro D."/>
            <person name="Drula E."/>
            <person name="Chaduli D."/>
            <person name="Cazenave R."/>
            <person name="Ahrendt S."/>
            <person name="Wang J."/>
            <person name="Lipzen A."/>
            <person name="Daum C."/>
            <person name="Barry K."/>
            <person name="Grigoriev I.V."/>
            <person name="Favel A."/>
            <person name="Rosso M.N."/>
            <person name="Martin F."/>
        </authorList>
    </citation>
    <scope>NUCLEOTIDE SEQUENCE [LARGE SCALE GENOMIC DNA]</scope>
    <source>
        <strain evidence="2 3">CIRM-BRFM 2984</strain>
    </source>
</reference>
<name>A0AAW0C063_9AGAR</name>
<evidence type="ECO:0008006" key="4">
    <source>
        <dbReference type="Google" id="ProtNLM"/>
    </source>
</evidence>
<feature type="transmembrane region" description="Helical" evidence="1">
    <location>
        <begin position="12"/>
        <end position="35"/>
    </location>
</feature>
<proteinExistence type="predicted"/>
<gene>
    <name evidence="2" type="ORF">R3P38DRAFT_767022</name>
</gene>
<accession>A0AAW0C063</accession>